<keyword evidence="1" id="KW-0521">NADP</keyword>
<proteinExistence type="inferred from homology"/>
<dbReference type="PRINTS" id="PR00081">
    <property type="entry name" value="GDHRDH"/>
</dbReference>
<organism evidence="4 5">
    <name type="scientific">Rhynchospora tenuis</name>
    <dbReference type="NCBI Taxonomy" id="198213"/>
    <lineage>
        <taxon>Eukaryota</taxon>
        <taxon>Viridiplantae</taxon>
        <taxon>Streptophyta</taxon>
        <taxon>Embryophyta</taxon>
        <taxon>Tracheophyta</taxon>
        <taxon>Spermatophyta</taxon>
        <taxon>Magnoliopsida</taxon>
        <taxon>Liliopsida</taxon>
        <taxon>Poales</taxon>
        <taxon>Cyperaceae</taxon>
        <taxon>Cyperoideae</taxon>
        <taxon>Rhynchosporeae</taxon>
        <taxon>Rhynchospora</taxon>
    </lineage>
</organism>
<evidence type="ECO:0000256" key="1">
    <source>
        <dbReference type="ARBA" id="ARBA00022857"/>
    </source>
</evidence>
<reference evidence="4 5" key="1">
    <citation type="journal article" date="2022" name="Cell">
        <title>Repeat-based holocentromeres influence genome architecture and karyotype evolution.</title>
        <authorList>
            <person name="Hofstatter P.G."/>
            <person name="Thangavel G."/>
            <person name="Lux T."/>
            <person name="Neumann P."/>
            <person name="Vondrak T."/>
            <person name="Novak P."/>
            <person name="Zhang M."/>
            <person name="Costa L."/>
            <person name="Castellani M."/>
            <person name="Scott A."/>
            <person name="Toegelov H."/>
            <person name="Fuchs J."/>
            <person name="Mata-Sucre Y."/>
            <person name="Dias Y."/>
            <person name="Vanzela A.L.L."/>
            <person name="Huettel B."/>
            <person name="Almeida C.C.S."/>
            <person name="Simkova H."/>
            <person name="Souza G."/>
            <person name="Pedrosa-Harand A."/>
            <person name="Macas J."/>
            <person name="Mayer K.F.X."/>
            <person name="Houben A."/>
            <person name="Marques A."/>
        </authorList>
    </citation>
    <scope>NUCLEOTIDE SEQUENCE [LARGE SCALE GENOMIC DNA]</scope>
    <source>
        <strain evidence="4">RhyTen1mFocal</strain>
    </source>
</reference>
<dbReference type="PANTHER" id="PTHR42898:SF6">
    <property type="entry name" value="NADP-DEPENDENT MANNITOL DEHYDROGENASE"/>
    <property type="match status" value="1"/>
</dbReference>
<comment type="caution">
    <text evidence="4">The sequence shown here is derived from an EMBL/GenBank/DDBJ whole genome shotgun (WGS) entry which is preliminary data.</text>
</comment>
<dbReference type="FunFam" id="3.40.50.720:FF:000084">
    <property type="entry name" value="Short-chain dehydrogenase reductase"/>
    <property type="match status" value="1"/>
</dbReference>
<protein>
    <submittedName>
        <fullName evidence="4">Uncharacterized protein</fullName>
    </submittedName>
</protein>
<comment type="similarity">
    <text evidence="3">Belongs to the short-chain dehydrogenases/reductases (SDR) family.</text>
</comment>
<dbReference type="PRINTS" id="PR00080">
    <property type="entry name" value="SDRFAMILY"/>
</dbReference>
<dbReference type="EMBL" id="JAMRDG010000002">
    <property type="protein sequence ID" value="KAJ3688699.1"/>
    <property type="molecule type" value="Genomic_DNA"/>
</dbReference>
<evidence type="ECO:0000256" key="2">
    <source>
        <dbReference type="ARBA" id="ARBA00023002"/>
    </source>
</evidence>
<evidence type="ECO:0000313" key="4">
    <source>
        <dbReference type="EMBL" id="KAJ3688699.1"/>
    </source>
</evidence>
<dbReference type="PANTHER" id="PTHR42898">
    <property type="entry name" value="TROPINONE REDUCTASE"/>
    <property type="match status" value="1"/>
</dbReference>
<dbReference type="InterPro" id="IPR002347">
    <property type="entry name" value="SDR_fam"/>
</dbReference>
<evidence type="ECO:0000313" key="5">
    <source>
        <dbReference type="Proteomes" id="UP001210211"/>
    </source>
</evidence>
<gene>
    <name evidence="4" type="ORF">LUZ61_017863</name>
</gene>
<dbReference type="PROSITE" id="PS00061">
    <property type="entry name" value="ADH_SHORT"/>
    <property type="match status" value="1"/>
</dbReference>
<dbReference type="Gene3D" id="3.40.50.720">
    <property type="entry name" value="NAD(P)-binding Rossmann-like Domain"/>
    <property type="match status" value="1"/>
</dbReference>
<accession>A0AAD6ELE7</accession>
<keyword evidence="2" id="KW-0560">Oxidoreductase</keyword>
<dbReference type="Proteomes" id="UP001210211">
    <property type="component" value="Unassembled WGS sequence"/>
</dbReference>
<dbReference type="InterPro" id="IPR045000">
    <property type="entry name" value="TR"/>
</dbReference>
<dbReference type="AlphaFoldDB" id="A0AAD6ELE7"/>
<name>A0AAD6ELE7_9POAL</name>
<dbReference type="SUPFAM" id="SSF51735">
    <property type="entry name" value="NAD(P)-binding Rossmann-fold domains"/>
    <property type="match status" value="1"/>
</dbReference>
<evidence type="ECO:0000256" key="3">
    <source>
        <dbReference type="RuleBase" id="RU000363"/>
    </source>
</evidence>
<sequence>MDGATALVTGGSKGIGRAIVEELARFGVAVHTCCRNEEELNAMLNQWKSMNLCVTGSVCDVSNHAQREKLMHKVQSIFNGKLDILINNAGTGGPGFKPATQVTSGEYSSLMATNFDSSFHLSQLAHPLLKASGRGNVVFISSIAGTGCFPEGVAVYCCTKGAINQLGRALACEWAGDMIRVNCIAPGLIKTSMTQPVTSKFLKSISFTTLFSKKYLESISFDKTNKNDIRLIHGKFPLSI</sequence>
<keyword evidence="5" id="KW-1185">Reference proteome</keyword>
<dbReference type="InterPro" id="IPR020904">
    <property type="entry name" value="Sc_DH/Rdtase_CS"/>
</dbReference>
<dbReference type="GO" id="GO:0016491">
    <property type="term" value="F:oxidoreductase activity"/>
    <property type="evidence" value="ECO:0007669"/>
    <property type="project" value="UniProtKB-KW"/>
</dbReference>
<dbReference type="InterPro" id="IPR036291">
    <property type="entry name" value="NAD(P)-bd_dom_sf"/>
</dbReference>
<dbReference type="Pfam" id="PF00106">
    <property type="entry name" value="adh_short"/>
    <property type="match status" value="1"/>
</dbReference>